<feature type="compositionally biased region" description="Polar residues" evidence="1">
    <location>
        <begin position="62"/>
        <end position="78"/>
    </location>
</feature>
<dbReference type="Proteomes" id="UP000015102">
    <property type="component" value="Unassembled WGS sequence"/>
</dbReference>
<dbReference type="EMBL" id="CAQQ02178631">
    <property type="status" value="NOT_ANNOTATED_CDS"/>
    <property type="molecule type" value="Genomic_DNA"/>
</dbReference>
<organism evidence="2 3">
    <name type="scientific">Megaselia scalaris</name>
    <name type="common">Humpbacked fly</name>
    <name type="synonym">Phora scalaris</name>
    <dbReference type="NCBI Taxonomy" id="36166"/>
    <lineage>
        <taxon>Eukaryota</taxon>
        <taxon>Metazoa</taxon>
        <taxon>Ecdysozoa</taxon>
        <taxon>Arthropoda</taxon>
        <taxon>Hexapoda</taxon>
        <taxon>Insecta</taxon>
        <taxon>Pterygota</taxon>
        <taxon>Neoptera</taxon>
        <taxon>Endopterygota</taxon>
        <taxon>Diptera</taxon>
        <taxon>Brachycera</taxon>
        <taxon>Muscomorpha</taxon>
        <taxon>Platypezoidea</taxon>
        <taxon>Phoridae</taxon>
        <taxon>Megaseliini</taxon>
        <taxon>Megaselia</taxon>
    </lineage>
</organism>
<sequence length="218" mass="23869">MENSQRSKKSPNNQGPKLKPVSTKKKKSWESNKINAELDKQQNDSWLDISDVVPEIDVGASNVQSTSNVPKRSTNTSALKPINSEEINESVQVKTTRKLVPRRSTKLLRSLKGRSLKRISSSNRSRNNASIICLAENTEPSNGDLKSISTRKSAGSLPIRSEEFNSSLILNGTSGKSAGTLSNESLDIADITDLSKTNRESSKIIDSTKSKENITLLD</sequence>
<dbReference type="EMBL" id="CAQQ02178630">
    <property type="status" value="NOT_ANNOTATED_CDS"/>
    <property type="molecule type" value="Genomic_DNA"/>
</dbReference>
<dbReference type="HOGENOM" id="CLU_1269684_0_0_1"/>
<reference evidence="3" key="1">
    <citation type="submission" date="2013-02" db="EMBL/GenBank/DDBJ databases">
        <authorList>
            <person name="Hughes D."/>
        </authorList>
    </citation>
    <scope>NUCLEOTIDE SEQUENCE</scope>
    <source>
        <strain>Durham</strain>
        <strain evidence="3">NC isolate 2 -- Noor lab</strain>
    </source>
</reference>
<protein>
    <submittedName>
        <fullName evidence="2">Uncharacterized protein</fullName>
    </submittedName>
</protein>
<reference evidence="2" key="2">
    <citation type="submission" date="2015-06" db="UniProtKB">
        <authorList>
            <consortium name="EnsemblMetazoa"/>
        </authorList>
    </citation>
    <scope>IDENTIFICATION</scope>
</reference>
<evidence type="ECO:0000313" key="3">
    <source>
        <dbReference type="Proteomes" id="UP000015102"/>
    </source>
</evidence>
<feature type="region of interest" description="Disordered" evidence="1">
    <location>
        <begin position="62"/>
        <end position="83"/>
    </location>
</feature>
<proteinExistence type="predicted"/>
<name>T1GA97_MEGSC</name>
<evidence type="ECO:0000313" key="2">
    <source>
        <dbReference type="EnsemblMetazoa" id="MESCA000147-PA"/>
    </source>
</evidence>
<dbReference type="EnsemblMetazoa" id="MESCA000147-RA">
    <property type="protein sequence ID" value="MESCA000147-PA"/>
    <property type="gene ID" value="MESCA000147"/>
</dbReference>
<feature type="region of interest" description="Disordered" evidence="1">
    <location>
        <begin position="1"/>
        <end position="43"/>
    </location>
</feature>
<accession>T1GA97</accession>
<dbReference type="AlphaFoldDB" id="T1GA97"/>
<feature type="compositionally biased region" description="Polar residues" evidence="1">
    <location>
        <begin position="1"/>
        <end position="15"/>
    </location>
</feature>
<keyword evidence="3" id="KW-1185">Reference proteome</keyword>
<evidence type="ECO:0000256" key="1">
    <source>
        <dbReference type="SAM" id="MobiDB-lite"/>
    </source>
</evidence>